<dbReference type="EnsemblPlants" id="AVESA.00010b.r2.4AG0611710.1">
    <property type="protein sequence ID" value="AVESA.00010b.r2.4AG0611710.1.CDS"/>
    <property type="gene ID" value="AVESA.00010b.r2.4AG0611710"/>
</dbReference>
<reference evidence="1" key="1">
    <citation type="submission" date="2021-05" db="EMBL/GenBank/DDBJ databases">
        <authorList>
            <person name="Scholz U."/>
            <person name="Mascher M."/>
            <person name="Fiebig A."/>
        </authorList>
    </citation>
    <scope>NUCLEOTIDE SEQUENCE [LARGE SCALE GENOMIC DNA]</scope>
</reference>
<sequence length="152" mass="16450">MASKQLLAVLAVIAVAFLPMIASATVHPVGDARGWTLGFDYTTWSEAKQFRVSDTLLFSYKKGFHNVVEVSGADFKACNTANPISGFSSGSDEVELEKPGRRWFICSVGKHCQLGMKLNVTILAADALTPAPAPAPSSSLHHKSRRPFVSKW</sequence>
<proteinExistence type="predicted"/>
<protein>
    <submittedName>
        <fullName evidence="1">Uncharacterized protein</fullName>
    </submittedName>
</protein>
<organism evidence="1 2">
    <name type="scientific">Avena sativa</name>
    <name type="common">Oat</name>
    <dbReference type="NCBI Taxonomy" id="4498"/>
    <lineage>
        <taxon>Eukaryota</taxon>
        <taxon>Viridiplantae</taxon>
        <taxon>Streptophyta</taxon>
        <taxon>Embryophyta</taxon>
        <taxon>Tracheophyta</taxon>
        <taxon>Spermatophyta</taxon>
        <taxon>Magnoliopsida</taxon>
        <taxon>Liliopsida</taxon>
        <taxon>Poales</taxon>
        <taxon>Poaceae</taxon>
        <taxon>BOP clade</taxon>
        <taxon>Pooideae</taxon>
        <taxon>Poodae</taxon>
        <taxon>Poeae</taxon>
        <taxon>Poeae Chloroplast Group 1 (Aveneae type)</taxon>
        <taxon>Aveninae</taxon>
        <taxon>Avena</taxon>
    </lineage>
</organism>
<evidence type="ECO:0000313" key="1">
    <source>
        <dbReference type="EnsemblPlants" id="AVESA.00010b.r2.4AG0611710.1.CDS"/>
    </source>
</evidence>
<name>A0ACD5WB79_AVESA</name>
<dbReference type="Proteomes" id="UP001732700">
    <property type="component" value="Chromosome 4A"/>
</dbReference>
<accession>A0ACD5WB79</accession>
<reference evidence="1" key="2">
    <citation type="submission" date="2025-09" db="UniProtKB">
        <authorList>
            <consortium name="EnsemblPlants"/>
        </authorList>
    </citation>
    <scope>IDENTIFICATION</scope>
</reference>
<evidence type="ECO:0000313" key="2">
    <source>
        <dbReference type="Proteomes" id="UP001732700"/>
    </source>
</evidence>
<keyword evidence="2" id="KW-1185">Reference proteome</keyword>